<feature type="compositionally biased region" description="Basic and acidic residues" evidence="1">
    <location>
        <begin position="287"/>
        <end position="298"/>
    </location>
</feature>
<keyword evidence="5" id="KW-1185">Reference proteome</keyword>
<feature type="compositionally biased region" description="Polar residues" evidence="1">
    <location>
        <begin position="376"/>
        <end position="388"/>
    </location>
</feature>
<dbReference type="SUPFAM" id="SSF48726">
    <property type="entry name" value="Immunoglobulin"/>
    <property type="match status" value="2"/>
</dbReference>
<feature type="compositionally biased region" description="Acidic residues" evidence="1">
    <location>
        <begin position="264"/>
        <end position="276"/>
    </location>
</feature>
<dbReference type="InterPro" id="IPR036179">
    <property type="entry name" value="Ig-like_dom_sf"/>
</dbReference>
<feature type="chain" id="PRO_5002714292" evidence="3">
    <location>
        <begin position="25"/>
        <end position="468"/>
    </location>
</feature>
<feature type="region of interest" description="Disordered" evidence="1">
    <location>
        <begin position="256"/>
        <end position="409"/>
    </location>
</feature>
<reference evidence="4 5" key="1">
    <citation type="journal article" date="2007" name="Science">
        <title>Sea anemone genome reveals ancestral eumetazoan gene repertoire and genomic organization.</title>
        <authorList>
            <person name="Putnam N.H."/>
            <person name="Srivastava M."/>
            <person name="Hellsten U."/>
            <person name="Dirks B."/>
            <person name="Chapman J."/>
            <person name="Salamov A."/>
            <person name="Terry A."/>
            <person name="Shapiro H."/>
            <person name="Lindquist E."/>
            <person name="Kapitonov V.V."/>
            <person name="Jurka J."/>
            <person name="Genikhovich G."/>
            <person name="Grigoriev I.V."/>
            <person name="Lucas S.M."/>
            <person name="Steele R.E."/>
            <person name="Finnerty J.R."/>
            <person name="Technau U."/>
            <person name="Martindale M.Q."/>
            <person name="Rokhsar D.S."/>
        </authorList>
    </citation>
    <scope>NUCLEOTIDE SEQUENCE [LARGE SCALE GENOMIC DNA]</scope>
    <source>
        <strain evidence="5">CH2 X CH6</strain>
    </source>
</reference>
<organism evidence="4 5">
    <name type="scientific">Nematostella vectensis</name>
    <name type="common">Starlet sea anemone</name>
    <dbReference type="NCBI Taxonomy" id="45351"/>
    <lineage>
        <taxon>Eukaryota</taxon>
        <taxon>Metazoa</taxon>
        <taxon>Cnidaria</taxon>
        <taxon>Anthozoa</taxon>
        <taxon>Hexacorallia</taxon>
        <taxon>Actiniaria</taxon>
        <taxon>Edwardsiidae</taxon>
        <taxon>Nematostella</taxon>
    </lineage>
</organism>
<feature type="compositionally biased region" description="Polar residues" evidence="1">
    <location>
        <begin position="299"/>
        <end position="317"/>
    </location>
</feature>
<evidence type="ECO:0000313" key="5">
    <source>
        <dbReference type="Proteomes" id="UP000001593"/>
    </source>
</evidence>
<dbReference type="Proteomes" id="UP000001593">
    <property type="component" value="Unassembled WGS sequence"/>
</dbReference>
<gene>
    <name evidence="4" type="ORF">NEMVEDRAFT_v1g198407</name>
</gene>
<dbReference type="InterPro" id="IPR013783">
    <property type="entry name" value="Ig-like_fold"/>
</dbReference>
<dbReference type="AlphaFoldDB" id="A7RKF7"/>
<proteinExistence type="predicted"/>
<dbReference type="InParanoid" id="A7RKF7"/>
<name>A7RKF7_NEMVE</name>
<dbReference type="EMBL" id="DS469515">
    <property type="protein sequence ID" value="EDO48239.1"/>
    <property type="molecule type" value="Genomic_DNA"/>
</dbReference>
<keyword evidence="2" id="KW-0472">Membrane</keyword>
<feature type="compositionally biased region" description="Basic and acidic residues" evidence="1">
    <location>
        <begin position="389"/>
        <end position="406"/>
    </location>
</feature>
<evidence type="ECO:0000256" key="3">
    <source>
        <dbReference type="SAM" id="SignalP"/>
    </source>
</evidence>
<keyword evidence="3" id="KW-0732">Signal</keyword>
<dbReference type="HOGENOM" id="CLU_584372_0_0_1"/>
<dbReference type="KEGG" id="nve:5520397"/>
<feature type="transmembrane region" description="Helical" evidence="2">
    <location>
        <begin position="230"/>
        <end position="250"/>
    </location>
</feature>
<feature type="compositionally biased region" description="Basic and acidic residues" evidence="1">
    <location>
        <begin position="357"/>
        <end position="375"/>
    </location>
</feature>
<evidence type="ECO:0000256" key="1">
    <source>
        <dbReference type="SAM" id="MobiDB-lite"/>
    </source>
</evidence>
<dbReference type="Gene3D" id="2.60.40.10">
    <property type="entry name" value="Immunoglobulins"/>
    <property type="match status" value="2"/>
</dbReference>
<accession>A7RKF7</accession>
<feature type="signal peptide" evidence="3">
    <location>
        <begin position="1"/>
        <end position="24"/>
    </location>
</feature>
<evidence type="ECO:0000256" key="2">
    <source>
        <dbReference type="SAM" id="Phobius"/>
    </source>
</evidence>
<sequence>MPSKTRRANFFITNLFFLFSIVTAHDVDTFAVAKKSNIKSCRGDTIFLEIKTNVVSKEITWLKGLEDKLPVTKSKHYSWDADRTTMKISDVHPSHSGHYSAQLRMNENITQIVKFTVVVQDISLRPHQTSTNIIIPYGGSTTLRVSPYPTSSPYLIQWKINGNPVYASGNSSHYKFMDNEGQPNAALVLEHAQSDQEGTYEAVMKKWHCEAKTRFNIQLIKADISREVKLIVIACLVTVKVPLLAYIIYLDARRRRRKKKTADQDSDLEDVADMLSEDPVPSTGNQHAHDRHTIERQHSTTIDKPQTEKQQPTTIDKPQTEKQHPTTIEKPQTEKQHPTTIDEPQTEKQHSTTIDKPQTEKQHSTTIDKPHHMTDSDTIQISTYTQKEGSTDSVERRRSMTPDNQHDAPLARYLSDIRLESSDEDGEYTNCQLKQAKAIDCSDLESGQSSLSSLIDVKSMHALFSSTK</sequence>
<protein>
    <submittedName>
        <fullName evidence="4">Uncharacterized protein</fullName>
    </submittedName>
</protein>
<evidence type="ECO:0000313" key="4">
    <source>
        <dbReference type="EMBL" id="EDO48239.1"/>
    </source>
</evidence>
<keyword evidence="2" id="KW-1133">Transmembrane helix</keyword>
<keyword evidence="2" id="KW-0812">Transmembrane</keyword>